<comment type="caution">
    <text evidence="2">The sequence shown here is derived from an EMBL/GenBank/DDBJ whole genome shotgun (WGS) entry which is preliminary data.</text>
</comment>
<feature type="domain" description="VOC" evidence="1">
    <location>
        <begin position="1"/>
        <end position="117"/>
    </location>
</feature>
<dbReference type="PROSITE" id="PS51819">
    <property type="entry name" value="VOC"/>
    <property type="match status" value="1"/>
</dbReference>
<dbReference type="GO" id="GO:0016829">
    <property type="term" value="F:lyase activity"/>
    <property type="evidence" value="ECO:0007669"/>
    <property type="project" value="UniProtKB-KW"/>
</dbReference>
<reference evidence="2 3" key="1">
    <citation type="submission" date="2019-03" db="EMBL/GenBank/DDBJ databases">
        <title>Genomic Encyclopedia of Type Strains, Phase IV (KMG-IV): sequencing the most valuable type-strain genomes for metagenomic binning, comparative biology and taxonomic classification.</title>
        <authorList>
            <person name="Goeker M."/>
        </authorList>
    </citation>
    <scope>NUCLEOTIDE SEQUENCE [LARGE SCALE GENOMIC DNA]</scope>
    <source>
        <strain evidence="2 3">DSM 28697</strain>
    </source>
</reference>
<dbReference type="PANTHER" id="PTHR41294">
    <property type="entry name" value="CADMIUM-INDUCED PROTEIN CADI"/>
    <property type="match status" value="1"/>
</dbReference>
<dbReference type="InterPro" id="IPR049789">
    <property type="entry name" value="ArsI/CadI-like"/>
</dbReference>
<dbReference type="SUPFAM" id="SSF54593">
    <property type="entry name" value="Glyoxalase/Bleomycin resistance protein/Dihydroxybiphenyl dioxygenase"/>
    <property type="match status" value="1"/>
</dbReference>
<organism evidence="2 3">
    <name type="scientific">Aureibacillus halotolerans</name>
    <dbReference type="NCBI Taxonomy" id="1508390"/>
    <lineage>
        <taxon>Bacteria</taxon>
        <taxon>Bacillati</taxon>
        <taxon>Bacillota</taxon>
        <taxon>Bacilli</taxon>
        <taxon>Bacillales</taxon>
        <taxon>Bacillaceae</taxon>
        <taxon>Aureibacillus</taxon>
    </lineage>
</organism>
<gene>
    <name evidence="2" type="ORF">EV213_11936</name>
</gene>
<dbReference type="Proteomes" id="UP000295632">
    <property type="component" value="Unassembled WGS sequence"/>
</dbReference>
<accession>A0A4V3D4I9</accession>
<keyword evidence="3" id="KW-1185">Reference proteome</keyword>
<dbReference type="PANTHER" id="PTHR41294:SF1">
    <property type="entry name" value="CADMIUM-INDUCED PROTEIN CADI"/>
    <property type="match status" value="1"/>
</dbReference>
<sequence length="131" mass="15080">MNIHVGLNVTDLEGSITFYTKLFGAEPAKVKSDYAKFLLENPGLNFTLRPVSAVEGNHVNHFGFQLSSTEELQNHKERLEKQGFFSRDEKDTTCCYAKQDKFWITDPDGHEWEFFFTKEDSEVDTINTCCN</sequence>
<protein>
    <submittedName>
        <fullName evidence="2">Lactoylglutathione lyase</fullName>
    </submittedName>
</protein>
<dbReference type="NCBIfam" id="NF041414">
    <property type="entry name" value="ArsI_CadI_VOC"/>
    <property type="match status" value="1"/>
</dbReference>
<evidence type="ECO:0000313" key="3">
    <source>
        <dbReference type="Proteomes" id="UP000295632"/>
    </source>
</evidence>
<dbReference type="EMBL" id="SNYJ01000019">
    <property type="protein sequence ID" value="TDQ36247.1"/>
    <property type="molecule type" value="Genomic_DNA"/>
</dbReference>
<proteinExistence type="predicted"/>
<dbReference type="InterPro" id="IPR037523">
    <property type="entry name" value="VOC_core"/>
</dbReference>
<evidence type="ECO:0000259" key="1">
    <source>
        <dbReference type="PROSITE" id="PS51819"/>
    </source>
</evidence>
<dbReference type="AlphaFoldDB" id="A0A4V3D4I9"/>
<dbReference type="Pfam" id="PF00903">
    <property type="entry name" value="Glyoxalase"/>
    <property type="match status" value="1"/>
</dbReference>
<dbReference type="GO" id="GO:0046686">
    <property type="term" value="P:response to cadmium ion"/>
    <property type="evidence" value="ECO:0007669"/>
    <property type="project" value="TreeGrafter"/>
</dbReference>
<keyword evidence="2" id="KW-0456">Lyase</keyword>
<dbReference type="InterPro" id="IPR029068">
    <property type="entry name" value="Glyas_Bleomycin-R_OHBP_Dase"/>
</dbReference>
<name>A0A4V3D4I9_9BACI</name>
<dbReference type="InterPro" id="IPR052393">
    <property type="entry name" value="Cadmium-induced_rsp"/>
</dbReference>
<evidence type="ECO:0000313" key="2">
    <source>
        <dbReference type="EMBL" id="TDQ36247.1"/>
    </source>
</evidence>
<dbReference type="Gene3D" id="3.10.180.10">
    <property type="entry name" value="2,3-Dihydroxybiphenyl 1,2-Dioxygenase, domain 1"/>
    <property type="match status" value="1"/>
</dbReference>
<dbReference type="InterPro" id="IPR004360">
    <property type="entry name" value="Glyas_Fos-R_dOase_dom"/>
</dbReference>